<organism evidence="2 3">
    <name type="scientific">Sphaerotilus hippei</name>
    <dbReference type="NCBI Taxonomy" id="744406"/>
    <lineage>
        <taxon>Bacteria</taxon>
        <taxon>Pseudomonadati</taxon>
        <taxon>Pseudomonadota</taxon>
        <taxon>Betaproteobacteria</taxon>
        <taxon>Burkholderiales</taxon>
        <taxon>Sphaerotilaceae</taxon>
        <taxon>Sphaerotilus</taxon>
    </lineage>
</organism>
<accession>A0A318HAT7</accession>
<dbReference type="InterPro" id="IPR000120">
    <property type="entry name" value="Amidase"/>
</dbReference>
<proteinExistence type="predicted"/>
<dbReference type="GO" id="GO:0003824">
    <property type="term" value="F:catalytic activity"/>
    <property type="evidence" value="ECO:0007669"/>
    <property type="project" value="InterPro"/>
</dbReference>
<dbReference type="Gene3D" id="3.90.1300.10">
    <property type="entry name" value="Amidase signature (AS) domain"/>
    <property type="match status" value="1"/>
</dbReference>
<keyword evidence="3" id="KW-1185">Reference proteome</keyword>
<dbReference type="InterPro" id="IPR020556">
    <property type="entry name" value="Amidase_CS"/>
</dbReference>
<dbReference type="PROSITE" id="PS00571">
    <property type="entry name" value="AMIDASES"/>
    <property type="match status" value="1"/>
</dbReference>
<evidence type="ECO:0000313" key="2">
    <source>
        <dbReference type="EMBL" id="PXW99372.1"/>
    </source>
</evidence>
<dbReference type="PANTHER" id="PTHR11895">
    <property type="entry name" value="TRANSAMIDASE"/>
    <property type="match status" value="1"/>
</dbReference>
<dbReference type="EMBL" id="QJJS01000001">
    <property type="protein sequence ID" value="PXW99372.1"/>
    <property type="molecule type" value="Genomic_DNA"/>
</dbReference>
<dbReference type="Pfam" id="PF01425">
    <property type="entry name" value="Amidase"/>
    <property type="match status" value="1"/>
</dbReference>
<dbReference type="PANTHER" id="PTHR11895:SF151">
    <property type="entry name" value="GLUTAMYL-TRNA(GLN) AMIDOTRANSFERASE SUBUNIT A"/>
    <property type="match status" value="1"/>
</dbReference>
<reference evidence="2 3" key="1">
    <citation type="submission" date="2018-05" db="EMBL/GenBank/DDBJ databases">
        <title>Genomic Encyclopedia of Type Strains, Phase IV (KMG-IV): sequencing the most valuable type-strain genomes for metagenomic binning, comparative biology and taxonomic classification.</title>
        <authorList>
            <person name="Goeker M."/>
        </authorList>
    </citation>
    <scope>NUCLEOTIDE SEQUENCE [LARGE SCALE GENOMIC DNA]</scope>
    <source>
        <strain evidence="2 3">DSM 566</strain>
    </source>
</reference>
<name>A0A318HAT7_9BURK</name>
<dbReference type="OrthoDB" id="8576090at2"/>
<evidence type="ECO:0000259" key="1">
    <source>
        <dbReference type="Pfam" id="PF01425"/>
    </source>
</evidence>
<gene>
    <name evidence="2" type="ORF">C7444_101202</name>
</gene>
<dbReference type="InterPro" id="IPR023631">
    <property type="entry name" value="Amidase_dom"/>
</dbReference>
<dbReference type="InterPro" id="IPR036928">
    <property type="entry name" value="AS_sf"/>
</dbReference>
<dbReference type="Proteomes" id="UP000247811">
    <property type="component" value="Unassembled WGS sequence"/>
</dbReference>
<sequence length="387" mass="39482">MNPVVLPLSLGSAGPEVMVKDTIAIAGTPTRAGSLALQDAAPEARHAEVVQRLLDAGWRITGKTVLHELAFGTTGINHGCGTPLNPAWPDRVPGGSSSGSAAAVAAGLVPVALGTDTGGSVRVPAACCGIFGLKPSFGRVSRDGVLPARSTLDCVGPLATDMAWLIQAMQAITPDFGPLPALDGPLRLGVPRGLAGAAAQQAVDDLLQRSGHTLQAVSLKGFQAAYQAGLSVINAETWAACGALLDTGRVGADVAARLQRARHTDATELAAAEHVRRRFAAEVDQALAHCDVLALPTLSEPAPRLADAADTAAAVGMTALVRPFNLSGHPAISLPLNTADGLPVGLQLVARRGADEYLCAVAQLLSHQLELTAVTGASHADTQPHAR</sequence>
<feature type="domain" description="Amidase" evidence="1">
    <location>
        <begin position="17"/>
        <end position="359"/>
    </location>
</feature>
<protein>
    <submittedName>
        <fullName evidence="2">Amidase</fullName>
    </submittedName>
</protein>
<dbReference type="SUPFAM" id="SSF75304">
    <property type="entry name" value="Amidase signature (AS) enzymes"/>
    <property type="match status" value="1"/>
</dbReference>
<evidence type="ECO:0000313" key="3">
    <source>
        <dbReference type="Proteomes" id="UP000247811"/>
    </source>
</evidence>
<dbReference type="RefSeq" id="WP_110398950.1">
    <property type="nucleotide sequence ID" value="NZ_QJJS01000001.1"/>
</dbReference>
<dbReference type="AlphaFoldDB" id="A0A318HAT7"/>
<comment type="caution">
    <text evidence="2">The sequence shown here is derived from an EMBL/GenBank/DDBJ whole genome shotgun (WGS) entry which is preliminary data.</text>
</comment>